<organism evidence="1 2">
    <name type="scientific">Stephania yunnanensis</name>
    <dbReference type="NCBI Taxonomy" id="152371"/>
    <lineage>
        <taxon>Eukaryota</taxon>
        <taxon>Viridiplantae</taxon>
        <taxon>Streptophyta</taxon>
        <taxon>Embryophyta</taxon>
        <taxon>Tracheophyta</taxon>
        <taxon>Spermatophyta</taxon>
        <taxon>Magnoliopsida</taxon>
        <taxon>Ranunculales</taxon>
        <taxon>Menispermaceae</taxon>
        <taxon>Menispermoideae</taxon>
        <taxon>Cissampelideae</taxon>
        <taxon>Stephania</taxon>
    </lineage>
</organism>
<dbReference type="Gene3D" id="3.10.280.10">
    <property type="entry name" value="Mitochondrial glycoprotein"/>
    <property type="match status" value="1"/>
</dbReference>
<dbReference type="SUPFAM" id="SSF54529">
    <property type="entry name" value="Mitochondrial glycoprotein MAM33-like"/>
    <property type="match status" value="1"/>
</dbReference>
<evidence type="ECO:0000313" key="2">
    <source>
        <dbReference type="Proteomes" id="UP001420932"/>
    </source>
</evidence>
<gene>
    <name evidence="1" type="ORF">Syun_010353</name>
</gene>
<comment type="caution">
    <text evidence="1">The sequence shown here is derived from an EMBL/GenBank/DDBJ whole genome shotgun (WGS) entry which is preliminary data.</text>
</comment>
<dbReference type="Proteomes" id="UP001420932">
    <property type="component" value="Unassembled WGS sequence"/>
</dbReference>
<keyword evidence="2" id="KW-1185">Reference proteome</keyword>
<evidence type="ECO:0000313" key="1">
    <source>
        <dbReference type="EMBL" id="KAK9152044.1"/>
    </source>
</evidence>
<dbReference type="EMBL" id="JBBNAF010000004">
    <property type="protein sequence ID" value="KAK9152044.1"/>
    <property type="molecule type" value="Genomic_DNA"/>
</dbReference>
<dbReference type="InterPro" id="IPR036561">
    <property type="entry name" value="MAM33_sf"/>
</dbReference>
<accession>A0AAP0KI60</accession>
<proteinExistence type="predicted"/>
<dbReference type="InterPro" id="IPR003428">
    <property type="entry name" value="MAM33"/>
</dbReference>
<reference evidence="1 2" key="1">
    <citation type="submission" date="2024-01" db="EMBL/GenBank/DDBJ databases">
        <title>Genome assemblies of Stephania.</title>
        <authorList>
            <person name="Yang L."/>
        </authorList>
    </citation>
    <scope>NUCLEOTIDE SEQUENCE [LARGE SCALE GENOMIC DNA]</scope>
    <source>
        <strain evidence="1">YNDBR</strain>
        <tissue evidence="1">Leaf</tissue>
    </source>
</reference>
<dbReference type="GO" id="GO:0005759">
    <property type="term" value="C:mitochondrial matrix"/>
    <property type="evidence" value="ECO:0007669"/>
    <property type="project" value="InterPro"/>
</dbReference>
<name>A0AAP0KI60_9MAGN</name>
<protein>
    <submittedName>
        <fullName evidence="1">Uncharacterized protein</fullName>
    </submittedName>
</protein>
<sequence length="270" mass="29184">MNGSSSSISKSGVLSLSPLFFTNLFLGVAPGTRIIELVSGVERSHHVEVPLDLPKRLISEHKYEEAFTAALQLVWTVLEFGVTAYADEIAIGSLSVKDLNASRDDIPYEGPDFGYLDEKLQSAFHKYLEIRGIKRSTRRIDASAANVDTFGVRVMVLYNLGCITNKSPNTVTAPLLRCTSSSSLLRHLRLSLRFASGCSSPLSTTPPPVSFLSLYISEDAGGFSSALAPALSLAPFSPPALPSPLSCFHSIIPFAQNVQFVTTPEDMGWS</sequence>
<dbReference type="Pfam" id="PF02330">
    <property type="entry name" value="MAM33"/>
    <property type="match status" value="1"/>
</dbReference>
<dbReference type="AlphaFoldDB" id="A0AAP0KI60"/>